<organism evidence="1 2">
    <name type="scientific">Anopheles dirus</name>
    <dbReference type="NCBI Taxonomy" id="7168"/>
    <lineage>
        <taxon>Eukaryota</taxon>
        <taxon>Metazoa</taxon>
        <taxon>Ecdysozoa</taxon>
        <taxon>Arthropoda</taxon>
        <taxon>Hexapoda</taxon>
        <taxon>Insecta</taxon>
        <taxon>Pterygota</taxon>
        <taxon>Neoptera</taxon>
        <taxon>Endopterygota</taxon>
        <taxon>Diptera</taxon>
        <taxon>Nematocera</taxon>
        <taxon>Culicoidea</taxon>
        <taxon>Culicidae</taxon>
        <taxon>Anophelinae</taxon>
        <taxon>Anopheles</taxon>
    </lineage>
</organism>
<protein>
    <submittedName>
        <fullName evidence="1">Uncharacterized protein</fullName>
    </submittedName>
</protein>
<reference evidence="2" key="1">
    <citation type="submission" date="2013-03" db="EMBL/GenBank/DDBJ databases">
        <title>The Genome Sequence of Anopheles dirus WRAIR2.</title>
        <authorList>
            <consortium name="The Broad Institute Genomics Platform"/>
            <person name="Neafsey D.E."/>
            <person name="Walton C."/>
            <person name="Walker B."/>
            <person name="Young S.K."/>
            <person name="Zeng Q."/>
            <person name="Gargeya S."/>
            <person name="Fitzgerald M."/>
            <person name="Haas B."/>
            <person name="Abouelleil A."/>
            <person name="Allen A.W."/>
            <person name="Alvarado L."/>
            <person name="Arachchi H.M."/>
            <person name="Berlin A.M."/>
            <person name="Chapman S.B."/>
            <person name="Gainer-Dewar J."/>
            <person name="Goldberg J."/>
            <person name="Griggs A."/>
            <person name="Gujja S."/>
            <person name="Hansen M."/>
            <person name="Howarth C."/>
            <person name="Imamovic A."/>
            <person name="Ireland A."/>
            <person name="Larimer J."/>
            <person name="McCowan C."/>
            <person name="Murphy C."/>
            <person name="Pearson M."/>
            <person name="Poon T.W."/>
            <person name="Priest M."/>
            <person name="Roberts A."/>
            <person name="Saif S."/>
            <person name="Shea T."/>
            <person name="Sisk P."/>
            <person name="Sykes S."/>
            <person name="Wortman J."/>
            <person name="Nusbaum C."/>
            <person name="Birren B."/>
        </authorList>
    </citation>
    <scope>NUCLEOTIDE SEQUENCE [LARGE SCALE GENOMIC DNA]</scope>
    <source>
        <strain evidence="2">WRAIR2</strain>
    </source>
</reference>
<evidence type="ECO:0000313" key="2">
    <source>
        <dbReference type="Proteomes" id="UP000075884"/>
    </source>
</evidence>
<keyword evidence="2" id="KW-1185">Reference proteome</keyword>
<name>A0A182NYL7_9DIPT</name>
<sequence length="62" mass="7046">SILNHKASSQVVVNFSSLNFRSFPRNDIVGKRYDHGRFIQQMRCIASTAQTRQTSYGSVQVL</sequence>
<proteinExistence type="predicted"/>
<dbReference type="EnsemblMetazoa" id="ADIR014912-RA">
    <property type="protein sequence ID" value="ADIR014912-PA"/>
    <property type="gene ID" value="ADIR014912"/>
</dbReference>
<reference evidence="1" key="2">
    <citation type="submission" date="2020-05" db="UniProtKB">
        <authorList>
            <consortium name="EnsemblMetazoa"/>
        </authorList>
    </citation>
    <scope>IDENTIFICATION</scope>
    <source>
        <strain evidence="1">WRAIR2</strain>
    </source>
</reference>
<evidence type="ECO:0000313" key="1">
    <source>
        <dbReference type="EnsemblMetazoa" id="ADIR014912-PA"/>
    </source>
</evidence>
<accession>A0A182NYL7</accession>
<dbReference type="AlphaFoldDB" id="A0A182NYL7"/>
<dbReference type="Proteomes" id="UP000075884">
    <property type="component" value="Unassembled WGS sequence"/>
</dbReference>
<dbReference type="VEuPathDB" id="VectorBase:ADIR014912"/>